<evidence type="ECO:0000256" key="4">
    <source>
        <dbReference type="ARBA" id="ARBA00013122"/>
    </source>
</evidence>
<dbReference type="EC" id="4.2.1.134" evidence="4 13"/>
<keyword evidence="13" id="KW-0256">Endoplasmic reticulum</keyword>
<evidence type="ECO:0000256" key="2">
    <source>
        <dbReference type="ARBA" id="ARBA00005194"/>
    </source>
</evidence>
<dbReference type="GO" id="GO:0102158">
    <property type="term" value="F:very-long-chain (3R)-3-hydroxyacyl-CoA dehydratase activity"/>
    <property type="evidence" value="ECO:0007669"/>
    <property type="project" value="UniProtKB-EC"/>
</dbReference>
<dbReference type="Proteomes" id="UP000826271">
    <property type="component" value="Unassembled WGS sequence"/>
</dbReference>
<feature type="transmembrane region" description="Helical" evidence="13">
    <location>
        <begin position="7"/>
        <end position="28"/>
    </location>
</feature>
<dbReference type="GO" id="GO:0030497">
    <property type="term" value="P:fatty acid elongation"/>
    <property type="evidence" value="ECO:0007669"/>
    <property type="project" value="TreeGrafter"/>
</dbReference>
<keyword evidence="15" id="KW-1185">Reference proteome</keyword>
<comment type="similarity">
    <text evidence="3 13">Belongs to the very long-chain fatty acids dehydratase HACD family.</text>
</comment>
<accession>A0AAV6WWT6</accession>
<dbReference type="EMBL" id="WHWC01000013">
    <property type="protein sequence ID" value="KAG8371423.1"/>
    <property type="molecule type" value="Genomic_DNA"/>
</dbReference>
<comment type="pathway">
    <text evidence="2 13">Lipid metabolism; fatty acid biosynthesis.</text>
</comment>
<dbReference type="InterPro" id="IPR007482">
    <property type="entry name" value="Tyr_Pase-like_PTPLA"/>
</dbReference>
<feature type="transmembrane region" description="Helical" evidence="13">
    <location>
        <begin position="143"/>
        <end position="163"/>
    </location>
</feature>
<evidence type="ECO:0000256" key="12">
    <source>
        <dbReference type="ARBA" id="ARBA00023239"/>
    </source>
</evidence>
<evidence type="ECO:0000256" key="11">
    <source>
        <dbReference type="ARBA" id="ARBA00023160"/>
    </source>
</evidence>
<feature type="transmembrane region" description="Helical" evidence="13">
    <location>
        <begin position="48"/>
        <end position="73"/>
    </location>
</feature>
<dbReference type="Pfam" id="PF04387">
    <property type="entry name" value="PTPLA"/>
    <property type="match status" value="1"/>
</dbReference>
<gene>
    <name evidence="14" type="ORF">BUALT_Bualt13G0086100</name>
</gene>
<dbReference type="PANTHER" id="PTHR11035:SF35">
    <property type="entry name" value="VERY-LONG-CHAIN (3R)-3-HYDROXYACYL-COA DEHYDRATASE"/>
    <property type="match status" value="1"/>
</dbReference>
<dbReference type="GO" id="GO:0030148">
    <property type="term" value="P:sphingolipid biosynthetic process"/>
    <property type="evidence" value="ECO:0007669"/>
    <property type="project" value="TreeGrafter"/>
</dbReference>
<comment type="caution">
    <text evidence="13">Lacks conserved residue(s) required for the propagation of feature annotation.</text>
</comment>
<evidence type="ECO:0000313" key="14">
    <source>
        <dbReference type="EMBL" id="KAG8371423.1"/>
    </source>
</evidence>
<keyword evidence="12 13" id="KW-0456">Lyase</keyword>
<name>A0AAV6WWT6_9LAMI</name>
<evidence type="ECO:0000256" key="6">
    <source>
        <dbReference type="ARBA" id="ARBA00022692"/>
    </source>
</evidence>
<keyword evidence="10 13" id="KW-0472">Membrane</keyword>
<organism evidence="14 15">
    <name type="scientific">Buddleja alternifolia</name>
    <dbReference type="NCBI Taxonomy" id="168488"/>
    <lineage>
        <taxon>Eukaryota</taxon>
        <taxon>Viridiplantae</taxon>
        <taxon>Streptophyta</taxon>
        <taxon>Embryophyta</taxon>
        <taxon>Tracheophyta</taxon>
        <taxon>Spermatophyta</taxon>
        <taxon>Magnoliopsida</taxon>
        <taxon>eudicotyledons</taxon>
        <taxon>Gunneridae</taxon>
        <taxon>Pentapetalae</taxon>
        <taxon>asterids</taxon>
        <taxon>lamiids</taxon>
        <taxon>Lamiales</taxon>
        <taxon>Scrophulariaceae</taxon>
        <taxon>Buddlejeae</taxon>
        <taxon>Buddleja</taxon>
    </lineage>
</organism>
<dbReference type="GO" id="GO:0042761">
    <property type="term" value="P:very long-chain fatty acid biosynthetic process"/>
    <property type="evidence" value="ECO:0007669"/>
    <property type="project" value="TreeGrafter"/>
</dbReference>
<keyword evidence="11 13" id="KW-0275">Fatty acid biosynthesis</keyword>
<sequence length="233" mass="27314">MTQLKNLYLFFYNLFQAFGWALSLFRILSNLFSTKSVNGAYSSAGELICLLQALAFLEVIHGAIGIVPSGVLLPLMQWGGKTHFLFAIVQRIHEEQSRYRKVQELPSVFMTFVIWSLSEMIRYSHYAVNCMGSSPDWITWIRYNAFIFLYPLGIFPGEMWIMYKALPFIKKENLHADTFPLSYYSFVVVCMHSSLLLFQALLFCYPFLWLKLYLHLFKQRRSKLGKHQKTKRN</sequence>
<dbReference type="PANTHER" id="PTHR11035">
    <property type="entry name" value="VERY-LONG-CHAIN (3R)-3-HYDROXYACYL-COA DEHYDRATASE"/>
    <property type="match status" value="1"/>
</dbReference>
<evidence type="ECO:0000256" key="13">
    <source>
        <dbReference type="RuleBase" id="RU363109"/>
    </source>
</evidence>
<comment type="catalytic activity">
    <reaction evidence="13">
        <text>a very-long-chain (3R)-3-hydroxyacyl-CoA = a very-long-chain (2E)-enoyl-CoA + H2O</text>
        <dbReference type="Rhea" id="RHEA:45812"/>
        <dbReference type="ChEBI" id="CHEBI:15377"/>
        <dbReference type="ChEBI" id="CHEBI:83728"/>
        <dbReference type="ChEBI" id="CHEBI:85440"/>
        <dbReference type="EC" id="4.2.1.134"/>
    </reaction>
</comment>
<keyword evidence="5 13" id="KW-0444">Lipid biosynthesis</keyword>
<evidence type="ECO:0000313" key="15">
    <source>
        <dbReference type="Proteomes" id="UP000826271"/>
    </source>
</evidence>
<feature type="transmembrane region" description="Helical" evidence="13">
    <location>
        <begin position="183"/>
        <end position="210"/>
    </location>
</feature>
<evidence type="ECO:0000256" key="10">
    <source>
        <dbReference type="ARBA" id="ARBA00023136"/>
    </source>
</evidence>
<protein>
    <recommendedName>
        <fullName evidence="4 13">Very-long-chain (3R)-3-hydroxyacyl-CoA dehydratase</fullName>
        <ecNumber evidence="4 13">4.2.1.134</ecNumber>
    </recommendedName>
</protein>
<evidence type="ECO:0000256" key="5">
    <source>
        <dbReference type="ARBA" id="ARBA00022516"/>
    </source>
</evidence>
<evidence type="ECO:0000256" key="7">
    <source>
        <dbReference type="ARBA" id="ARBA00022832"/>
    </source>
</evidence>
<evidence type="ECO:0000256" key="9">
    <source>
        <dbReference type="ARBA" id="ARBA00023098"/>
    </source>
</evidence>
<keyword evidence="9 13" id="KW-0443">Lipid metabolism</keyword>
<evidence type="ECO:0000256" key="1">
    <source>
        <dbReference type="ARBA" id="ARBA00004141"/>
    </source>
</evidence>
<comment type="subcellular location">
    <subcellularLocation>
        <location evidence="13">Endoplasmic reticulum membrane</location>
        <topology evidence="13">Multi-pass membrane protein</topology>
    </subcellularLocation>
    <subcellularLocation>
        <location evidence="1">Membrane</location>
        <topology evidence="1">Multi-pass membrane protein</topology>
    </subcellularLocation>
</comment>
<keyword evidence="7 13" id="KW-0276">Fatty acid metabolism</keyword>
<comment type="function">
    <text evidence="13">Catalyzes the third of the four reactions of the long-chain fatty acids elongation cycle. This endoplasmic reticulum-bound enzymatic process, allows the addition of two carbons to the chain of long- and very long-chain fatty acids/VLCFAs per cycle. This enzyme catalyzes the dehydration of the 3-hydroxyacyl-CoA intermediate into trans-2,3-enoyl-CoA, within each cycle of fatty acid elongation. Thereby, it participates to the production of VLCFAs of different chain lengths that are involved in multiple biological processes as precursors of membrane lipids and lipid mediators.</text>
</comment>
<proteinExistence type="inferred from homology"/>
<keyword evidence="8 13" id="KW-1133">Transmembrane helix</keyword>
<dbReference type="AlphaFoldDB" id="A0AAV6WWT6"/>
<evidence type="ECO:0000256" key="8">
    <source>
        <dbReference type="ARBA" id="ARBA00022989"/>
    </source>
</evidence>
<keyword evidence="6 13" id="KW-0812">Transmembrane</keyword>
<reference evidence="14" key="1">
    <citation type="submission" date="2019-10" db="EMBL/GenBank/DDBJ databases">
        <authorList>
            <person name="Zhang R."/>
            <person name="Pan Y."/>
            <person name="Wang J."/>
            <person name="Ma R."/>
            <person name="Yu S."/>
        </authorList>
    </citation>
    <scope>NUCLEOTIDE SEQUENCE</scope>
    <source>
        <strain evidence="14">LA-IB0</strain>
        <tissue evidence="14">Leaf</tissue>
    </source>
</reference>
<evidence type="ECO:0000256" key="3">
    <source>
        <dbReference type="ARBA" id="ARBA00007811"/>
    </source>
</evidence>
<dbReference type="GO" id="GO:0005789">
    <property type="term" value="C:endoplasmic reticulum membrane"/>
    <property type="evidence" value="ECO:0007669"/>
    <property type="project" value="UniProtKB-SubCell"/>
</dbReference>
<comment type="caution">
    <text evidence="14">The sequence shown here is derived from an EMBL/GenBank/DDBJ whole genome shotgun (WGS) entry which is preliminary data.</text>
</comment>